<dbReference type="EMBL" id="KZ678140">
    <property type="protein sequence ID" value="PSN62987.1"/>
    <property type="molecule type" value="Genomic_DNA"/>
</dbReference>
<dbReference type="Proteomes" id="UP000240883">
    <property type="component" value="Unassembled WGS sequence"/>
</dbReference>
<evidence type="ECO:0000313" key="1">
    <source>
        <dbReference type="EMBL" id="PSN62987.1"/>
    </source>
</evidence>
<evidence type="ECO:0000313" key="2">
    <source>
        <dbReference type="Proteomes" id="UP000240883"/>
    </source>
</evidence>
<reference evidence="1 2" key="1">
    <citation type="journal article" date="2018" name="Front. Microbiol.">
        <title>Genome-Wide Analysis of Corynespora cassiicola Leaf Fall Disease Putative Effectors.</title>
        <authorList>
            <person name="Lopez D."/>
            <person name="Ribeiro S."/>
            <person name="Label P."/>
            <person name="Fumanal B."/>
            <person name="Venisse J.S."/>
            <person name="Kohler A."/>
            <person name="de Oliveira R.R."/>
            <person name="Labutti K."/>
            <person name="Lipzen A."/>
            <person name="Lail K."/>
            <person name="Bauer D."/>
            <person name="Ohm R.A."/>
            <person name="Barry K.W."/>
            <person name="Spatafora J."/>
            <person name="Grigoriev I.V."/>
            <person name="Martin F.M."/>
            <person name="Pujade-Renaud V."/>
        </authorList>
    </citation>
    <scope>NUCLEOTIDE SEQUENCE [LARGE SCALE GENOMIC DNA]</scope>
    <source>
        <strain evidence="1 2">Philippines</strain>
    </source>
</reference>
<sequence length="209" mass="23797">MAAQVIEPSFVPDPDLGRFIRPYQLLVVIPTDVGSSIILGYWQPLSLNRTSSHYLQVFTHLKLSQIELLQNYEDFGVLSIPSSRSNIATFFRRQIADMNASSADPDMASKLLHRLRSLEHPETNDVLEIRILAIKIFGEEGVGLLTRDQRLTWKWSKPQSPYQKSGFWETELEKAVTDAEWSAGKGFSILGRGVSEEEYEKIRRGKIKC</sequence>
<protein>
    <submittedName>
        <fullName evidence="1">Uncharacterized protein</fullName>
    </submittedName>
</protein>
<dbReference type="OrthoDB" id="3476937at2759"/>
<gene>
    <name evidence="1" type="ORF">BS50DRAFT_530540</name>
</gene>
<keyword evidence="2" id="KW-1185">Reference proteome</keyword>
<name>A0A2T2NC27_CORCC</name>
<accession>A0A2T2NC27</accession>
<dbReference type="AlphaFoldDB" id="A0A2T2NC27"/>
<proteinExistence type="predicted"/>
<organism evidence="1 2">
    <name type="scientific">Corynespora cassiicola Philippines</name>
    <dbReference type="NCBI Taxonomy" id="1448308"/>
    <lineage>
        <taxon>Eukaryota</taxon>
        <taxon>Fungi</taxon>
        <taxon>Dikarya</taxon>
        <taxon>Ascomycota</taxon>
        <taxon>Pezizomycotina</taxon>
        <taxon>Dothideomycetes</taxon>
        <taxon>Pleosporomycetidae</taxon>
        <taxon>Pleosporales</taxon>
        <taxon>Corynesporascaceae</taxon>
        <taxon>Corynespora</taxon>
    </lineage>
</organism>